<accession>A0ABQ6HN18</accession>
<dbReference type="PANTHER" id="PTHR43877:SF2">
    <property type="entry name" value="AMINOALKYLPHOSPHONATE N-ACETYLTRANSFERASE-RELATED"/>
    <property type="match status" value="1"/>
</dbReference>
<dbReference type="InterPro" id="IPR000182">
    <property type="entry name" value="GNAT_dom"/>
</dbReference>
<protein>
    <recommendedName>
        <fullName evidence="3">N-acetyltransferase domain-containing protein</fullName>
    </recommendedName>
</protein>
<keyword evidence="2" id="KW-0012">Acyltransferase</keyword>
<dbReference type="CDD" id="cd04301">
    <property type="entry name" value="NAT_SF"/>
    <property type="match status" value="1"/>
</dbReference>
<dbReference type="EMBL" id="BSUJ01000001">
    <property type="protein sequence ID" value="GMA19858.1"/>
    <property type="molecule type" value="Genomic_DNA"/>
</dbReference>
<dbReference type="PANTHER" id="PTHR43877">
    <property type="entry name" value="AMINOALKYLPHOSPHONATE N-ACETYLTRANSFERASE-RELATED-RELATED"/>
    <property type="match status" value="1"/>
</dbReference>
<evidence type="ECO:0000313" key="5">
    <source>
        <dbReference type="Proteomes" id="UP001157109"/>
    </source>
</evidence>
<dbReference type="SUPFAM" id="SSF55729">
    <property type="entry name" value="Acyl-CoA N-acyltransferases (Nat)"/>
    <property type="match status" value="1"/>
</dbReference>
<sequence length="162" mass="17256">MSTPVDLRRAKPHDAFAVAALHLQLGRELGEVPAPGFLDRWADAWLRDVDRHPAFLAEIDKRPVGLVQLVVVDDLPTLAAPAGGRHGTVTTFYVSPTFRRQGIASRLLREVLRWAGSEGLDRLTGDLAGLGSAAPGIARRAGAHPVGSTVVEAALTVPSTLF</sequence>
<dbReference type="RefSeq" id="WP_241444649.1">
    <property type="nucleotide sequence ID" value="NZ_BSUJ01000001.1"/>
</dbReference>
<keyword evidence="1" id="KW-0808">Transferase</keyword>
<organism evidence="4 5">
    <name type="scientific">Arsenicicoccus piscis</name>
    <dbReference type="NCBI Taxonomy" id="673954"/>
    <lineage>
        <taxon>Bacteria</taxon>
        <taxon>Bacillati</taxon>
        <taxon>Actinomycetota</taxon>
        <taxon>Actinomycetes</taxon>
        <taxon>Micrococcales</taxon>
        <taxon>Intrasporangiaceae</taxon>
        <taxon>Arsenicicoccus</taxon>
    </lineage>
</organism>
<comment type="caution">
    <text evidence="4">The sequence shown here is derived from an EMBL/GenBank/DDBJ whole genome shotgun (WGS) entry which is preliminary data.</text>
</comment>
<dbReference type="InterPro" id="IPR016181">
    <property type="entry name" value="Acyl_CoA_acyltransferase"/>
</dbReference>
<evidence type="ECO:0000256" key="1">
    <source>
        <dbReference type="ARBA" id="ARBA00022679"/>
    </source>
</evidence>
<gene>
    <name evidence="4" type="ORF">GCM10025862_18790</name>
</gene>
<dbReference type="PROSITE" id="PS51186">
    <property type="entry name" value="GNAT"/>
    <property type="match status" value="1"/>
</dbReference>
<evidence type="ECO:0000259" key="3">
    <source>
        <dbReference type="PROSITE" id="PS51186"/>
    </source>
</evidence>
<dbReference type="Pfam" id="PF00583">
    <property type="entry name" value="Acetyltransf_1"/>
    <property type="match status" value="1"/>
</dbReference>
<dbReference type="InterPro" id="IPR050832">
    <property type="entry name" value="Bact_Acetyltransf"/>
</dbReference>
<evidence type="ECO:0000256" key="2">
    <source>
        <dbReference type="ARBA" id="ARBA00023315"/>
    </source>
</evidence>
<name>A0ABQ6HN18_9MICO</name>
<reference evidence="5" key="1">
    <citation type="journal article" date="2019" name="Int. J. Syst. Evol. Microbiol.">
        <title>The Global Catalogue of Microorganisms (GCM) 10K type strain sequencing project: providing services to taxonomists for standard genome sequencing and annotation.</title>
        <authorList>
            <consortium name="The Broad Institute Genomics Platform"/>
            <consortium name="The Broad Institute Genome Sequencing Center for Infectious Disease"/>
            <person name="Wu L."/>
            <person name="Ma J."/>
        </authorList>
    </citation>
    <scope>NUCLEOTIDE SEQUENCE [LARGE SCALE GENOMIC DNA]</scope>
    <source>
        <strain evidence="5">NBRC 105830</strain>
    </source>
</reference>
<feature type="domain" description="N-acetyltransferase" evidence="3">
    <location>
        <begin position="5"/>
        <end position="162"/>
    </location>
</feature>
<dbReference type="Proteomes" id="UP001157109">
    <property type="component" value="Unassembled WGS sequence"/>
</dbReference>
<proteinExistence type="predicted"/>
<keyword evidence="5" id="KW-1185">Reference proteome</keyword>
<evidence type="ECO:0000313" key="4">
    <source>
        <dbReference type="EMBL" id="GMA19858.1"/>
    </source>
</evidence>
<dbReference type="Gene3D" id="3.40.630.30">
    <property type="match status" value="1"/>
</dbReference>